<dbReference type="GO" id="GO:0005506">
    <property type="term" value="F:iron ion binding"/>
    <property type="evidence" value="ECO:0007669"/>
    <property type="project" value="TreeGrafter"/>
</dbReference>
<evidence type="ECO:0000256" key="2">
    <source>
        <dbReference type="ARBA" id="ARBA00009295"/>
    </source>
</evidence>
<dbReference type="PANTHER" id="PTHR11351:SF31">
    <property type="entry name" value="DESATURASE 1, ISOFORM A-RELATED"/>
    <property type="match status" value="1"/>
</dbReference>
<keyword evidence="11 14" id="KW-0443">Lipid metabolism</keyword>
<dbReference type="InterPro" id="IPR001199">
    <property type="entry name" value="Cyt_B5-like_heme/steroid-bd"/>
</dbReference>
<dbReference type="GO" id="GO:0020037">
    <property type="term" value="F:heme binding"/>
    <property type="evidence" value="ECO:0007669"/>
    <property type="project" value="InterPro"/>
</dbReference>
<keyword evidence="5 15" id="KW-0812">Transmembrane</keyword>
<keyword evidence="18" id="KW-1185">Reference proteome</keyword>
<keyword evidence="14" id="KW-0249">Electron transport</keyword>
<keyword evidence="12 15" id="KW-0472">Membrane</keyword>
<dbReference type="OrthoDB" id="10260134at2759"/>
<evidence type="ECO:0000259" key="16">
    <source>
        <dbReference type="PROSITE" id="PS50255"/>
    </source>
</evidence>
<evidence type="ECO:0000256" key="6">
    <source>
        <dbReference type="ARBA" id="ARBA00022723"/>
    </source>
</evidence>
<evidence type="ECO:0000256" key="11">
    <source>
        <dbReference type="ARBA" id="ARBA00023098"/>
    </source>
</evidence>
<evidence type="ECO:0000256" key="4">
    <source>
        <dbReference type="ARBA" id="ARBA00022617"/>
    </source>
</evidence>
<evidence type="ECO:0000313" key="18">
    <source>
        <dbReference type="Proteomes" id="UP000191024"/>
    </source>
</evidence>
<dbReference type="AlphaFoldDB" id="A0A1G4JAU3"/>
<dbReference type="InterPro" id="IPR018506">
    <property type="entry name" value="Cyt_B5_heme-BS"/>
</dbReference>
<keyword evidence="8 15" id="KW-1133">Transmembrane helix</keyword>
<keyword evidence="13 14" id="KW-0275">Fatty acid biosynthesis</keyword>
<feature type="transmembrane region" description="Helical" evidence="15">
    <location>
        <begin position="91"/>
        <end position="111"/>
    </location>
</feature>
<feature type="transmembrane region" description="Helical" evidence="15">
    <location>
        <begin position="123"/>
        <end position="144"/>
    </location>
</feature>
<dbReference type="GO" id="GO:0005789">
    <property type="term" value="C:endoplasmic reticulum membrane"/>
    <property type="evidence" value="ECO:0007669"/>
    <property type="project" value="TreeGrafter"/>
</dbReference>
<dbReference type="PIRSF" id="PIRSF000345">
    <property type="entry name" value="OLE1"/>
    <property type="match status" value="1"/>
</dbReference>
<evidence type="ECO:0000256" key="15">
    <source>
        <dbReference type="SAM" id="Phobius"/>
    </source>
</evidence>
<keyword evidence="14" id="KW-0813">Transport</keyword>
<evidence type="ECO:0000256" key="12">
    <source>
        <dbReference type="ARBA" id="ARBA00023136"/>
    </source>
</evidence>
<comment type="function">
    <text evidence="14">Stearoyl-CoA desaturase that utilizes O(2) and electrons from reduced cytochrome b5 to introduce the first double bond into saturated fatty acyl-CoA substrates.</text>
</comment>
<evidence type="ECO:0000256" key="7">
    <source>
        <dbReference type="ARBA" id="ARBA00022832"/>
    </source>
</evidence>
<evidence type="ECO:0000256" key="8">
    <source>
        <dbReference type="ARBA" id="ARBA00022989"/>
    </source>
</evidence>
<keyword evidence="6 14" id="KW-0479">Metal-binding</keyword>
<evidence type="ECO:0000256" key="1">
    <source>
        <dbReference type="ARBA" id="ARBA00004141"/>
    </source>
</evidence>
<dbReference type="PANTHER" id="PTHR11351">
    <property type="entry name" value="ACYL-COA DESATURASE"/>
    <property type="match status" value="1"/>
</dbReference>
<evidence type="ECO:0000256" key="3">
    <source>
        <dbReference type="ARBA" id="ARBA00022516"/>
    </source>
</evidence>
<dbReference type="Proteomes" id="UP000191024">
    <property type="component" value="Chromosome D"/>
</dbReference>
<dbReference type="STRING" id="1230905.A0A1G4JAU3"/>
<dbReference type="InterPro" id="IPR009160">
    <property type="entry name" value="Acyl-CoA_deSatase_haem/ster-bd"/>
</dbReference>
<dbReference type="SUPFAM" id="SSF55856">
    <property type="entry name" value="Cytochrome b5-like heme/steroid binding domain"/>
    <property type="match status" value="1"/>
</dbReference>
<feature type="transmembrane region" description="Helical" evidence="15">
    <location>
        <begin position="61"/>
        <end position="82"/>
    </location>
</feature>
<reference evidence="17 18" key="1">
    <citation type="submission" date="2016-03" db="EMBL/GenBank/DDBJ databases">
        <authorList>
            <person name="Devillers H."/>
        </authorList>
    </citation>
    <scope>NUCLEOTIDE SEQUENCE [LARGE SCALE GENOMIC DNA]</scope>
    <source>
        <strain evidence="17">CBS 11717</strain>
    </source>
</reference>
<dbReference type="GO" id="GO:0004768">
    <property type="term" value="F:stearoyl-CoA 9-desaturase activity"/>
    <property type="evidence" value="ECO:0007669"/>
    <property type="project" value="UniProtKB-UniRule"/>
</dbReference>
<dbReference type="CDD" id="cd03505">
    <property type="entry name" value="Delta9-FADS-like"/>
    <property type="match status" value="1"/>
</dbReference>
<proteinExistence type="inferred from homology"/>
<evidence type="ECO:0000256" key="14">
    <source>
        <dbReference type="PIRNR" id="PIRNR000345"/>
    </source>
</evidence>
<protein>
    <recommendedName>
        <fullName evidence="14">Acyl-CoA desaturase</fullName>
        <ecNumber evidence="14">1.14.19.1</ecNumber>
    </recommendedName>
</protein>
<dbReference type="EC" id="1.14.19.1" evidence="14"/>
<comment type="catalytic activity">
    <reaction evidence="14">
        <text>octadecanoyl-CoA + 2 Fe(II)-[cytochrome b5] + O2 + 2 H(+) = (9Z)-octadecenoyl-CoA + 2 Fe(III)-[cytochrome b5] + 2 H2O</text>
        <dbReference type="Rhea" id="RHEA:19721"/>
        <dbReference type="Rhea" id="RHEA-COMP:10438"/>
        <dbReference type="Rhea" id="RHEA-COMP:10439"/>
        <dbReference type="ChEBI" id="CHEBI:15377"/>
        <dbReference type="ChEBI" id="CHEBI:15378"/>
        <dbReference type="ChEBI" id="CHEBI:15379"/>
        <dbReference type="ChEBI" id="CHEBI:29033"/>
        <dbReference type="ChEBI" id="CHEBI:29034"/>
        <dbReference type="ChEBI" id="CHEBI:57387"/>
        <dbReference type="ChEBI" id="CHEBI:57394"/>
        <dbReference type="EC" id="1.14.19.1"/>
    </reaction>
</comment>
<comment type="subcellular location">
    <subcellularLocation>
        <location evidence="1">Membrane</location>
        <topology evidence="1">Multi-pass membrane protein</topology>
    </subcellularLocation>
</comment>
<dbReference type="Gene3D" id="3.10.120.10">
    <property type="entry name" value="Cytochrome b5-like heme/steroid binding domain"/>
    <property type="match status" value="1"/>
</dbReference>
<keyword evidence="3 14" id="KW-0444">Lipid biosynthesis</keyword>
<keyword evidence="9 14" id="KW-0560">Oxidoreductase</keyword>
<dbReference type="InterPro" id="IPR036400">
    <property type="entry name" value="Cyt_B5-like_heme/steroid_sf"/>
</dbReference>
<gene>
    <name evidence="17" type="ORF">LAMI_0D04038G</name>
</gene>
<dbReference type="PROSITE" id="PS50255">
    <property type="entry name" value="CYTOCHROME_B5_2"/>
    <property type="match status" value="1"/>
</dbReference>
<dbReference type="GO" id="GO:0006636">
    <property type="term" value="P:unsaturated fatty acid biosynthetic process"/>
    <property type="evidence" value="ECO:0007669"/>
    <property type="project" value="UniProtKB-UniRule"/>
</dbReference>
<keyword evidence="10 14" id="KW-0408">Iron</keyword>
<dbReference type="InterPro" id="IPR015876">
    <property type="entry name" value="Acyl-CoA_DS"/>
</dbReference>
<dbReference type="SMART" id="SM01117">
    <property type="entry name" value="Cyt-b5"/>
    <property type="match status" value="1"/>
</dbReference>
<evidence type="ECO:0000313" key="17">
    <source>
        <dbReference type="EMBL" id="SCU86910.1"/>
    </source>
</evidence>
<sequence>MENGIPEFDFRDLLSSRNDAQGVELGHEMPNRVVADRDQAEIVSPKIRRRDPQAVHLLKKVSLQSTCLCVIIPLFSLFKLILAPPASNPRMLVFMGVYMLLSQVSLVAGYHRFFTHSAYQCHLMVQAVFAIVGGSCGLGSILDFSSQHLAHHRHIDTERDPHACNVHGWLFAQWGHKLFRGNRKSARAVKECRATFESAAKAGSHKDNSQLVTSPSYALLKWQDDNYGEILILTIVLIPCLLSRFCNVSYFSSIFYMGFVRMSLVQQQWLLVGSLCHMKRFIFASQPFDDSRSAVNLPMGFFSNLATFGEASHNFHHEFPGDYRNSNNRYQWDPARWAILLLYSLGFVKKLHYASQEQVDKCLLQQQQKLVDEERSKLQWGVPLDKLPIMAPERFVELAMMEFIKNKRALVAIEGVVHDVTPFIYDHPGGVALVETSIGKDATQAFNGAVYLHSQAARNLLATMRIAVLGRGPMGIEPTIWEKHMLESNNFKSDSKGREIVRNKQQVTFTNKNHYAAGAA</sequence>
<accession>A0A1G4JAU3</accession>
<dbReference type="Pfam" id="PF00173">
    <property type="entry name" value="Cyt-b5"/>
    <property type="match status" value="1"/>
</dbReference>
<comment type="similarity">
    <text evidence="2 14">Belongs to the fatty acid desaturase type 1 family.</text>
</comment>
<evidence type="ECO:0000256" key="9">
    <source>
        <dbReference type="ARBA" id="ARBA00023002"/>
    </source>
</evidence>
<feature type="transmembrane region" description="Helical" evidence="15">
    <location>
        <begin position="230"/>
        <end position="259"/>
    </location>
</feature>
<organism evidence="17 18">
    <name type="scientific">Lachancea mirantina</name>
    <dbReference type="NCBI Taxonomy" id="1230905"/>
    <lineage>
        <taxon>Eukaryota</taxon>
        <taxon>Fungi</taxon>
        <taxon>Dikarya</taxon>
        <taxon>Ascomycota</taxon>
        <taxon>Saccharomycotina</taxon>
        <taxon>Saccharomycetes</taxon>
        <taxon>Saccharomycetales</taxon>
        <taxon>Saccharomycetaceae</taxon>
        <taxon>Lachancea</taxon>
    </lineage>
</organism>
<comment type="cofactor">
    <cofactor evidence="14">
        <name>Fe(2+)</name>
        <dbReference type="ChEBI" id="CHEBI:29033"/>
    </cofactor>
    <text evidence="14">Expected to bind 2 Fe(2+) ions per subunit.</text>
</comment>
<keyword evidence="4 14" id="KW-0349">Heme</keyword>
<dbReference type="PROSITE" id="PS00191">
    <property type="entry name" value="CYTOCHROME_B5_1"/>
    <property type="match status" value="1"/>
</dbReference>
<name>A0A1G4JAU3_9SACH</name>
<keyword evidence="7 14" id="KW-0276">Fatty acid metabolism</keyword>
<evidence type="ECO:0000256" key="13">
    <source>
        <dbReference type="ARBA" id="ARBA00023160"/>
    </source>
</evidence>
<feature type="domain" description="Cytochrome b5 heme-binding" evidence="16">
    <location>
        <begin position="405"/>
        <end position="470"/>
    </location>
</feature>
<evidence type="ECO:0000256" key="5">
    <source>
        <dbReference type="ARBA" id="ARBA00022692"/>
    </source>
</evidence>
<dbReference type="EMBL" id="LT598463">
    <property type="protein sequence ID" value="SCU86910.1"/>
    <property type="molecule type" value="Genomic_DNA"/>
</dbReference>
<evidence type="ECO:0000256" key="10">
    <source>
        <dbReference type="ARBA" id="ARBA00023004"/>
    </source>
</evidence>